<accession>E6PCT5</accession>
<dbReference type="AlphaFoldDB" id="E6PCT5"/>
<reference evidence="1" key="1">
    <citation type="submission" date="2009-10" db="EMBL/GenBank/DDBJ databases">
        <title>Diversity of trophic interactions inside an arsenic-rich microbial ecosystem.</title>
        <authorList>
            <person name="Bertin P.N."/>
            <person name="Heinrich-Salmeron A."/>
            <person name="Pelletier E."/>
            <person name="Goulhen-Chollet F."/>
            <person name="Arsene-Ploetze F."/>
            <person name="Gallien S."/>
            <person name="Calteau A."/>
            <person name="Vallenet D."/>
            <person name="Casiot C."/>
            <person name="Chane-Woon-Ming B."/>
            <person name="Giloteaux L."/>
            <person name="Barakat M."/>
            <person name="Bonnefoy V."/>
            <person name="Bruneel O."/>
            <person name="Chandler M."/>
            <person name="Cleiss J."/>
            <person name="Duran R."/>
            <person name="Elbaz-Poulichet F."/>
            <person name="Fonknechten N."/>
            <person name="Lauga B."/>
            <person name="Mornico D."/>
            <person name="Ortet P."/>
            <person name="Schaeffer C."/>
            <person name="Siguier P."/>
            <person name="Alexander Thil Smith A."/>
            <person name="Van Dorsselaer A."/>
            <person name="Weissenbach J."/>
            <person name="Medigue C."/>
            <person name="Le Paslier D."/>
        </authorList>
    </citation>
    <scope>NUCLEOTIDE SEQUENCE</scope>
</reference>
<gene>
    <name evidence="1" type="ORF">CARN1_2156</name>
</gene>
<evidence type="ECO:0000313" key="1">
    <source>
        <dbReference type="EMBL" id="CBH74269.1"/>
    </source>
</evidence>
<proteinExistence type="predicted"/>
<sequence length="124" mass="12567">MAIVSPEKLSSDFLSAMKASPALFDEWAHAPKGDVTALGALVGRTLGLAKPPTASDLTAMAACMDAALAVDAARIDAANTATPSAVGFFILMKEDHAAPTSSAIQAANAGAPTTLGFFFIMQQG</sequence>
<name>E6PCT5_9ZZZZ</name>
<dbReference type="EMBL" id="CABL01000001">
    <property type="protein sequence ID" value="CBH74269.1"/>
    <property type="molecule type" value="Genomic_DNA"/>
</dbReference>
<comment type="caution">
    <text evidence="1">The sequence shown here is derived from an EMBL/GenBank/DDBJ whole genome shotgun (WGS) entry which is preliminary data.</text>
</comment>
<organism evidence="1">
    <name type="scientific">mine drainage metagenome</name>
    <dbReference type="NCBI Taxonomy" id="410659"/>
    <lineage>
        <taxon>unclassified sequences</taxon>
        <taxon>metagenomes</taxon>
        <taxon>ecological metagenomes</taxon>
    </lineage>
</organism>
<protein>
    <submittedName>
        <fullName evidence="1">Uncharacterized protein</fullName>
    </submittedName>
</protein>